<dbReference type="Proteomes" id="UP001148737">
    <property type="component" value="Unassembled WGS sequence"/>
</dbReference>
<proteinExistence type="predicted"/>
<organism evidence="1 2">
    <name type="scientific">Lecanicillium saksenae</name>
    <dbReference type="NCBI Taxonomy" id="468837"/>
    <lineage>
        <taxon>Eukaryota</taxon>
        <taxon>Fungi</taxon>
        <taxon>Dikarya</taxon>
        <taxon>Ascomycota</taxon>
        <taxon>Pezizomycotina</taxon>
        <taxon>Sordariomycetes</taxon>
        <taxon>Hypocreomycetidae</taxon>
        <taxon>Hypocreales</taxon>
        <taxon>Cordycipitaceae</taxon>
        <taxon>Lecanicillium</taxon>
    </lineage>
</organism>
<sequence length="276" mass="31439">MATTLIEAWNGIVAKYDPHTIIFAGHAAITITFWWIPCIVFFSLDYILPSFAARHKMQSLAKQPTMKEALHGATVAFRNDILSIPLYAALAYLSSSKDGVPAVRVATKLPSLTEFAFEFVLAFALREMLFYYGHRLFHWKPLFRRFHKIHHEFSTPIAIASKYAHPVEYLTADSLPVILPPLLLRVHVVSMWAYLAAVLFSSTVIHSGFDFFYKSARMHDRHHEGAMNIYYGAFGAFGMMDWIHGTVEKRQAKTAIHFNEDIFGPRDKGTVEKTQL</sequence>
<dbReference type="EMBL" id="JANAKD010000098">
    <property type="protein sequence ID" value="KAJ3497641.1"/>
    <property type="molecule type" value="Genomic_DNA"/>
</dbReference>
<keyword evidence="2" id="KW-1185">Reference proteome</keyword>
<name>A0ACC1R706_9HYPO</name>
<comment type="caution">
    <text evidence="1">The sequence shown here is derived from an EMBL/GenBank/DDBJ whole genome shotgun (WGS) entry which is preliminary data.</text>
</comment>
<gene>
    <name evidence="1" type="ORF">NLG97_g1739</name>
</gene>
<evidence type="ECO:0000313" key="1">
    <source>
        <dbReference type="EMBL" id="KAJ3497641.1"/>
    </source>
</evidence>
<evidence type="ECO:0000313" key="2">
    <source>
        <dbReference type="Proteomes" id="UP001148737"/>
    </source>
</evidence>
<reference evidence="1" key="1">
    <citation type="submission" date="2022-07" db="EMBL/GenBank/DDBJ databases">
        <title>Genome Sequence of Lecanicillium saksenae.</title>
        <authorList>
            <person name="Buettner E."/>
        </authorList>
    </citation>
    <scope>NUCLEOTIDE SEQUENCE</scope>
    <source>
        <strain evidence="1">VT-O1</strain>
    </source>
</reference>
<protein>
    <submittedName>
        <fullName evidence="1">Uncharacterized protein</fullName>
    </submittedName>
</protein>
<accession>A0ACC1R706</accession>